<dbReference type="PANTHER" id="PTHR42894">
    <property type="entry name" value="N-(5'-PHOSPHORIBOSYL)ANTHRANILATE ISOMERASE"/>
    <property type="match status" value="1"/>
</dbReference>
<evidence type="ECO:0000256" key="6">
    <source>
        <dbReference type="ARBA" id="ARBA00022822"/>
    </source>
</evidence>
<dbReference type="EMBL" id="BOOY01000006">
    <property type="protein sequence ID" value="GIJ01857.1"/>
    <property type="molecule type" value="Genomic_DNA"/>
</dbReference>
<protein>
    <recommendedName>
        <fullName evidence="4 9">N-(5'-phosphoribosyl)anthranilate isomerase</fullName>
        <shortName evidence="9">PRAI</shortName>
        <ecNumber evidence="3 9">5.3.1.24</ecNumber>
    </recommendedName>
</protein>
<dbReference type="InterPro" id="IPR001240">
    <property type="entry name" value="PRAI_dom"/>
</dbReference>
<dbReference type="UniPathway" id="UPA00035">
    <property type="reaction ID" value="UER00042"/>
</dbReference>
<comment type="catalytic activity">
    <reaction evidence="1 9">
        <text>N-(5-phospho-beta-D-ribosyl)anthranilate = 1-(2-carboxyphenylamino)-1-deoxy-D-ribulose 5-phosphate</text>
        <dbReference type="Rhea" id="RHEA:21540"/>
        <dbReference type="ChEBI" id="CHEBI:18277"/>
        <dbReference type="ChEBI" id="CHEBI:58613"/>
        <dbReference type="EC" id="5.3.1.24"/>
    </reaction>
</comment>
<dbReference type="GO" id="GO:0000162">
    <property type="term" value="P:L-tryptophan biosynthetic process"/>
    <property type="evidence" value="ECO:0007669"/>
    <property type="project" value="UniProtKB-UniRule"/>
</dbReference>
<evidence type="ECO:0000259" key="10">
    <source>
        <dbReference type="Pfam" id="PF00697"/>
    </source>
</evidence>
<dbReference type="InterPro" id="IPR044643">
    <property type="entry name" value="TrpF_fam"/>
</dbReference>
<evidence type="ECO:0000256" key="9">
    <source>
        <dbReference type="HAMAP-Rule" id="MF_00135"/>
    </source>
</evidence>
<accession>A0A8J4DH67</accession>
<feature type="domain" description="N-(5'phosphoribosyl) anthranilate isomerase (PRAI)" evidence="10">
    <location>
        <begin position="49"/>
        <end position="209"/>
    </location>
</feature>
<comment type="pathway">
    <text evidence="2 9">Amino-acid biosynthesis; L-tryptophan biosynthesis; L-tryptophan from chorismate: step 3/5.</text>
</comment>
<proteinExistence type="inferred from homology"/>
<evidence type="ECO:0000256" key="8">
    <source>
        <dbReference type="ARBA" id="ARBA00023235"/>
    </source>
</evidence>
<dbReference type="GO" id="GO:0004640">
    <property type="term" value="F:phosphoribosylanthranilate isomerase activity"/>
    <property type="evidence" value="ECO:0007669"/>
    <property type="project" value="UniProtKB-UniRule"/>
</dbReference>
<keyword evidence="8 9" id="KW-0413">Isomerase</keyword>
<reference evidence="11" key="1">
    <citation type="submission" date="2021-01" db="EMBL/GenBank/DDBJ databases">
        <title>Whole genome shotgun sequence of Spirilliplanes yamanashiensis NBRC 15828.</title>
        <authorList>
            <person name="Komaki H."/>
            <person name="Tamura T."/>
        </authorList>
    </citation>
    <scope>NUCLEOTIDE SEQUENCE</scope>
    <source>
        <strain evidence="11">NBRC 15828</strain>
    </source>
</reference>
<organism evidence="11 12">
    <name type="scientific">Spirilliplanes yamanashiensis</name>
    <dbReference type="NCBI Taxonomy" id="42233"/>
    <lineage>
        <taxon>Bacteria</taxon>
        <taxon>Bacillati</taxon>
        <taxon>Actinomycetota</taxon>
        <taxon>Actinomycetes</taxon>
        <taxon>Micromonosporales</taxon>
        <taxon>Micromonosporaceae</taxon>
        <taxon>Spirilliplanes</taxon>
    </lineage>
</organism>
<comment type="similarity">
    <text evidence="9">Belongs to the TrpF family.</text>
</comment>
<dbReference type="InterPro" id="IPR013785">
    <property type="entry name" value="Aldolase_TIM"/>
</dbReference>
<dbReference type="EC" id="5.3.1.24" evidence="3 9"/>
<evidence type="ECO:0000313" key="12">
    <source>
        <dbReference type="Proteomes" id="UP000652013"/>
    </source>
</evidence>
<keyword evidence="6 9" id="KW-0822">Tryptophan biosynthesis</keyword>
<evidence type="ECO:0000256" key="3">
    <source>
        <dbReference type="ARBA" id="ARBA00012572"/>
    </source>
</evidence>
<comment type="caution">
    <text evidence="11">The sequence shown here is derived from an EMBL/GenBank/DDBJ whole genome shotgun (WGS) entry which is preliminary data.</text>
</comment>
<dbReference type="AlphaFoldDB" id="A0A8J4DH67"/>
<keyword evidence="7 9" id="KW-0057">Aromatic amino acid biosynthesis</keyword>
<name>A0A8J4DH67_9ACTN</name>
<sequence>MGPLLKVCGATRDADPALLAGAGAGLVGLWHGVPGGPAELSADRLARLADAVRATGTAEPVLVTFLADVAALTAVLRRTGIRWVQLHAYQPPGVVRALKAAAPDAVVVKVLHLRDGACVESRFVPFYTRAGTDLFLLDRVAEDGRVGSTGVALAPGDVLRAATGLPRPFLLAGGLGAGNAGDYAAATALPGYAGIDVDTAARAAGGAFDPAAVAAIAAGWGIGAPAPS</sequence>
<dbReference type="Pfam" id="PF00697">
    <property type="entry name" value="PRAI"/>
    <property type="match status" value="1"/>
</dbReference>
<evidence type="ECO:0000313" key="11">
    <source>
        <dbReference type="EMBL" id="GIJ01857.1"/>
    </source>
</evidence>
<evidence type="ECO:0000256" key="7">
    <source>
        <dbReference type="ARBA" id="ARBA00023141"/>
    </source>
</evidence>
<evidence type="ECO:0000256" key="4">
    <source>
        <dbReference type="ARBA" id="ARBA00022272"/>
    </source>
</evidence>
<dbReference type="HAMAP" id="MF_00135">
    <property type="entry name" value="PRAI"/>
    <property type="match status" value="1"/>
</dbReference>
<keyword evidence="12" id="KW-1185">Reference proteome</keyword>
<evidence type="ECO:0000256" key="2">
    <source>
        <dbReference type="ARBA" id="ARBA00004664"/>
    </source>
</evidence>
<dbReference type="SUPFAM" id="SSF51366">
    <property type="entry name" value="Ribulose-phoshate binding barrel"/>
    <property type="match status" value="1"/>
</dbReference>
<evidence type="ECO:0000256" key="1">
    <source>
        <dbReference type="ARBA" id="ARBA00001164"/>
    </source>
</evidence>
<dbReference type="InterPro" id="IPR011060">
    <property type="entry name" value="RibuloseP-bd_barrel"/>
</dbReference>
<keyword evidence="5 9" id="KW-0028">Amino-acid biosynthesis</keyword>
<dbReference type="PANTHER" id="PTHR42894:SF1">
    <property type="entry name" value="N-(5'-PHOSPHORIBOSYL)ANTHRANILATE ISOMERASE"/>
    <property type="match status" value="1"/>
</dbReference>
<gene>
    <name evidence="9" type="primary">trpF</name>
    <name evidence="11" type="ORF">Sya03_12090</name>
</gene>
<dbReference type="Proteomes" id="UP000652013">
    <property type="component" value="Unassembled WGS sequence"/>
</dbReference>
<dbReference type="RefSeq" id="WP_203937172.1">
    <property type="nucleotide sequence ID" value="NZ_BAAAGJ010000005.1"/>
</dbReference>
<dbReference type="Gene3D" id="3.20.20.70">
    <property type="entry name" value="Aldolase class I"/>
    <property type="match status" value="1"/>
</dbReference>
<evidence type="ECO:0000256" key="5">
    <source>
        <dbReference type="ARBA" id="ARBA00022605"/>
    </source>
</evidence>